<evidence type="ECO:0008006" key="4">
    <source>
        <dbReference type="Google" id="ProtNLM"/>
    </source>
</evidence>
<dbReference type="EMBL" id="JAWNGG020000195">
    <property type="protein sequence ID" value="KAK9297120.1"/>
    <property type="molecule type" value="Genomic_DNA"/>
</dbReference>
<proteinExistence type="predicted"/>
<sequence length="89" mass="9775">MEKKVGGGGYQIIEPFNSNLCYFPEIMLTSGVSVECNPARHLAIRTNWISFVSTSTTLETKEGGGKRAGQGRVYGGWGKKGKQKYSEQQ</sequence>
<evidence type="ECO:0000313" key="3">
    <source>
        <dbReference type="Proteomes" id="UP001432146"/>
    </source>
</evidence>
<accession>A0AAW0ZHD7</accession>
<reference evidence="2 3" key="1">
    <citation type="submission" date="2024-05" db="EMBL/GenBank/DDBJ databases">
        <title>The nuclear and mitochondrial genome assemblies of Tetragonisca angustula (Apidae: Meliponini), a tiny yet remarkable pollinator in the Neotropics.</title>
        <authorList>
            <person name="Ferrari R."/>
            <person name="Ricardo P.C."/>
            <person name="Dias F.C."/>
            <person name="Araujo N.S."/>
            <person name="Soares D.O."/>
            <person name="Zhou Q.-S."/>
            <person name="Zhu C.-D."/>
            <person name="Coutinho L."/>
            <person name="Airas M.C."/>
            <person name="Batista T.M."/>
        </authorList>
    </citation>
    <scope>NUCLEOTIDE SEQUENCE [LARGE SCALE GENOMIC DNA]</scope>
    <source>
        <strain evidence="2">ASF017062</strain>
        <tissue evidence="2">Abdomen</tissue>
    </source>
</reference>
<dbReference type="Proteomes" id="UP001432146">
    <property type="component" value="Unassembled WGS sequence"/>
</dbReference>
<evidence type="ECO:0000313" key="2">
    <source>
        <dbReference type="EMBL" id="KAK9297120.1"/>
    </source>
</evidence>
<evidence type="ECO:0000256" key="1">
    <source>
        <dbReference type="SAM" id="MobiDB-lite"/>
    </source>
</evidence>
<comment type="caution">
    <text evidence="2">The sequence shown here is derived from an EMBL/GenBank/DDBJ whole genome shotgun (WGS) entry which is preliminary data.</text>
</comment>
<keyword evidence="3" id="KW-1185">Reference proteome</keyword>
<feature type="region of interest" description="Disordered" evidence="1">
    <location>
        <begin position="59"/>
        <end position="89"/>
    </location>
</feature>
<name>A0AAW0ZHD7_9HYME</name>
<dbReference type="AlphaFoldDB" id="A0AAW0ZHD7"/>
<feature type="compositionally biased region" description="Gly residues" evidence="1">
    <location>
        <begin position="66"/>
        <end position="78"/>
    </location>
</feature>
<gene>
    <name evidence="2" type="ORF">QLX08_009057</name>
</gene>
<organism evidence="2 3">
    <name type="scientific">Tetragonisca angustula</name>
    <dbReference type="NCBI Taxonomy" id="166442"/>
    <lineage>
        <taxon>Eukaryota</taxon>
        <taxon>Metazoa</taxon>
        <taxon>Ecdysozoa</taxon>
        <taxon>Arthropoda</taxon>
        <taxon>Hexapoda</taxon>
        <taxon>Insecta</taxon>
        <taxon>Pterygota</taxon>
        <taxon>Neoptera</taxon>
        <taxon>Endopterygota</taxon>
        <taxon>Hymenoptera</taxon>
        <taxon>Apocrita</taxon>
        <taxon>Aculeata</taxon>
        <taxon>Apoidea</taxon>
        <taxon>Anthophila</taxon>
        <taxon>Apidae</taxon>
        <taxon>Tetragonisca</taxon>
    </lineage>
</organism>
<protein>
    <recommendedName>
        <fullName evidence="4">Ribosomal protein L4</fullName>
    </recommendedName>
</protein>